<dbReference type="GO" id="GO:0014069">
    <property type="term" value="C:postsynaptic density"/>
    <property type="evidence" value="ECO:0007669"/>
    <property type="project" value="TreeGrafter"/>
</dbReference>
<dbReference type="GO" id="GO:0005912">
    <property type="term" value="C:adherens junction"/>
    <property type="evidence" value="ECO:0007669"/>
    <property type="project" value="TreeGrafter"/>
</dbReference>
<dbReference type="InterPro" id="IPR001478">
    <property type="entry name" value="PDZ"/>
</dbReference>
<evidence type="ECO:0000256" key="1">
    <source>
        <dbReference type="ARBA" id="ARBA00022614"/>
    </source>
</evidence>
<dbReference type="SUPFAM" id="SSF52058">
    <property type="entry name" value="L domain-like"/>
    <property type="match status" value="1"/>
</dbReference>
<feature type="region of interest" description="Disordered" evidence="3">
    <location>
        <begin position="942"/>
        <end position="968"/>
    </location>
</feature>
<dbReference type="GO" id="GO:0045211">
    <property type="term" value="C:postsynaptic membrane"/>
    <property type="evidence" value="ECO:0007669"/>
    <property type="project" value="TreeGrafter"/>
</dbReference>
<dbReference type="InterPro" id="IPR050614">
    <property type="entry name" value="Synaptic_Scaffolding_LAP-MAGUK"/>
</dbReference>
<dbReference type="CDD" id="cd06704">
    <property type="entry name" value="PDZ1_Scribble-like"/>
    <property type="match status" value="1"/>
</dbReference>
<feature type="compositionally biased region" description="Basic and acidic residues" evidence="3">
    <location>
        <begin position="42"/>
        <end position="100"/>
    </location>
</feature>
<dbReference type="InterPro" id="IPR003591">
    <property type="entry name" value="Leu-rich_rpt_typical-subtyp"/>
</dbReference>
<feature type="region of interest" description="Disordered" evidence="3">
    <location>
        <begin position="1"/>
        <end position="100"/>
    </location>
</feature>
<gene>
    <name evidence="5" type="ORF">ROHU_006633</name>
</gene>
<reference evidence="5 6" key="1">
    <citation type="submission" date="2018-03" db="EMBL/GenBank/DDBJ databases">
        <title>Draft genome sequence of Rohu Carp (Labeo rohita).</title>
        <authorList>
            <person name="Das P."/>
            <person name="Kushwaha B."/>
            <person name="Joshi C.G."/>
            <person name="Kumar D."/>
            <person name="Nagpure N.S."/>
            <person name="Sahoo L."/>
            <person name="Das S.P."/>
            <person name="Bit A."/>
            <person name="Patnaik S."/>
            <person name="Meher P.K."/>
            <person name="Jayasankar P."/>
            <person name="Koringa P.G."/>
            <person name="Patel N.V."/>
            <person name="Hinsu A.T."/>
            <person name="Kumar R."/>
            <person name="Pandey M."/>
            <person name="Agarwal S."/>
            <person name="Srivastava S."/>
            <person name="Singh M."/>
            <person name="Iquebal M.A."/>
            <person name="Jaiswal S."/>
            <person name="Angadi U.B."/>
            <person name="Kumar N."/>
            <person name="Raza M."/>
            <person name="Shah T.M."/>
            <person name="Rai A."/>
            <person name="Jena J.K."/>
        </authorList>
    </citation>
    <scope>NUCLEOTIDE SEQUENCE [LARGE SCALE GENOMIC DNA]</scope>
    <source>
        <strain evidence="5">DASCIFA01</strain>
        <tissue evidence="5">Testis</tissue>
    </source>
</reference>
<feature type="domain" description="PDZ" evidence="4">
    <location>
        <begin position="752"/>
        <end position="841"/>
    </location>
</feature>
<keyword evidence="1" id="KW-0433">Leucine-rich repeat</keyword>
<dbReference type="FunFam" id="3.80.10.10:FF:000490">
    <property type="entry name" value="Leucine rich repeat containing 1"/>
    <property type="match status" value="1"/>
</dbReference>
<evidence type="ECO:0000256" key="2">
    <source>
        <dbReference type="ARBA" id="ARBA00022737"/>
    </source>
</evidence>
<dbReference type="GO" id="GO:0098887">
    <property type="term" value="P:neurotransmitter receptor transport, endosome to postsynaptic membrane"/>
    <property type="evidence" value="ECO:0007669"/>
    <property type="project" value="TreeGrafter"/>
</dbReference>
<dbReference type="FunFam" id="3.80.10.10:FF:000036">
    <property type="entry name" value="protein scribble homolog isoform X1"/>
    <property type="match status" value="1"/>
</dbReference>
<dbReference type="EMBL" id="QBIY01012578">
    <property type="protein sequence ID" value="RXN22852.1"/>
    <property type="molecule type" value="Genomic_DNA"/>
</dbReference>
<proteinExistence type="predicted"/>
<dbReference type="Gene3D" id="2.30.42.10">
    <property type="match status" value="1"/>
</dbReference>
<dbReference type="SUPFAM" id="SSF50156">
    <property type="entry name" value="PDZ domain-like"/>
    <property type="match status" value="1"/>
</dbReference>
<dbReference type="GO" id="GO:0098968">
    <property type="term" value="P:neurotransmitter receptor transport postsynaptic membrane to endosome"/>
    <property type="evidence" value="ECO:0007669"/>
    <property type="project" value="TreeGrafter"/>
</dbReference>
<dbReference type="Pfam" id="PF23598">
    <property type="entry name" value="LRR_14"/>
    <property type="match status" value="1"/>
</dbReference>
<dbReference type="PANTHER" id="PTHR23119:SF58">
    <property type="entry name" value="LEUCINE RICH REPEAT CONTAINING 1"/>
    <property type="match status" value="1"/>
</dbReference>
<feature type="compositionally biased region" description="Acidic residues" evidence="3">
    <location>
        <begin position="959"/>
        <end position="968"/>
    </location>
</feature>
<dbReference type="GO" id="GO:0045197">
    <property type="term" value="P:establishment or maintenance of epithelial cell apical/basal polarity"/>
    <property type="evidence" value="ECO:0007669"/>
    <property type="project" value="TreeGrafter"/>
</dbReference>
<dbReference type="Pfam" id="PF00595">
    <property type="entry name" value="PDZ"/>
    <property type="match status" value="1"/>
</dbReference>
<keyword evidence="6" id="KW-1185">Reference proteome</keyword>
<dbReference type="SMART" id="SM00228">
    <property type="entry name" value="PDZ"/>
    <property type="match status" value="1"/>
</dbReference>
<dbReference type="Gene3D" id="3.80.10.10">
    <property type="entry name" value="Ribonuclease Inhibitor"/>
    <property type="match status" value="2"/>
</dbReference>
<evidence type="ECO:0000259" key="4">
    <source>
        <dbReference type="PROSITE" id="PS50106"/>
    </source>
</evidence>
<sequence length="986" mass="109658">MSQNADIKCKNKPSQSKIYLNSEKKDEAKKHSGLNEGSWSHGTDHGNEKTSSEHTKHESKKTEKVSGITKKQENAKLEKSLKRPEATQKQREKTGDACRKEKMEKAKDKLVAMETDKEAEDSCETPSMSFEAYLSYDLEPPKRKKTFGVAKNPKRLKTAHKENSCVSVVKSSKAVMENPMTTNFSHSYIHSFLADKKIVDVCEEAPLFIGQRLKNKMQVYSGSELGFKDVDCFAALYEIGGVPFEILEPVLERCTPEQLLRIEEYNPPFFNLTKLRKLGLSDNEIQRLPGDIANFNQLVELDLSRNDIMELPESISYCKTLQVADFSGNPLTSLCNLVSLELRENLLTYLPESLSQLQKLEELDVGSNELYSLPETIGCLVSLKDLWLDGNQLSDIPPELGSMRSLTCLDVSENKLERLPEEMGNLLFLTDLLVSQNLIDVLPEGLGKLRRLSILKADQNRLVQLPESIGNCESLTELVLTENQLVNLPRSIGKLKKLSNFNCDRNRLTSLPKEIGGCCSLNVLCVRENRLTRVPPELSQATELHVLDVSGNRLLYLPMTLTTLRLKALWLSENQSQPLLTFQTDVDPESGEKVLTCVLLPQQPCESENKGKALITQPLWQPEDCDFRTLEDLALSSCQTFQSFRFSVFLRTLLRRATPHPGELKNMKKVAESIRKDMNAAKGLDSNKNEGCRAAKTSVNNSSHGWPIPGLRWVTGKDLLSGLSLFPLTTGGHGLSSTPEKDAEEMEEPSDDLQIKVNGQRGGLGICIAGGKGSLPYKENDEGVFISRVSKGGPAEKAGVHVGDRVLEVNGQNMQEVSHHEAVSVLRNAGSCIKIKVLRERCVPVEPSVHERSDTMETADPQVSQEWDVTMSNNRSSGPQSSTDPTLDCSSMTNRIEANVCNGNGPNDPVQDLRQTKDTETFKNNALQVVKNTMTIPRIILTHPSTSDEDVEPLTQGPDDGDFDSDFSDSDSHIYSDCLNSAFYPL</sequence>
<dbReference type="InterPro" id="IPR036034">
    <property type="entry name" value="PDZ_sf"/>
</dbReference>
<comment type="caution">
    <text evidence="5">The sequence shown here is derived from an EMBL/GenBank/DDBJ whole genome shotgun (WGS) entry which is preliminary data.</text>
</comment>
<evidence type="ECO:0000256" key="3">
    <source>
        <dbReference type="SAM" id="MobiDB-lite"/>
    </source>
</evidence>
<dbReference type="InterPro" id="IPR055414">
    <property type="entry name" value="LRR_R13L4/SHOC2-like"/>
</dbReference>
<dbReference type="InterPro" id="IPR032675">
    <property type="entry name" value="LRR_dom_sf"/>
</dbReference>
<dbReference type="SMART" id="SM00364">
    <property type="entry name" value="LRR_BAC"/>
    <property type="match status" value="10"/>
</dbReference>
<dbReference type="Pfam" id="PF13855">
    <property type="entry name" value="LRR_8"/>
    <property type="match status" value="2"/>
</dbReference>
<dbReference type="PROSITE" id="PS51450">
    <property type="entry name" value="LRR"/>
    <property type="match status" value="3"/>
</dbReference>
<dbReference type="STRING" id="84645.A0A498MT63"/>
<name>A0A498MT63_LABRO</name>
<dbReference type="GO" id="GO:0098609">
    <property type="term" value="P:cell-cell adhesion"/>
    <property type="evidence" value="ECO:0007669"/>
    <property type="project" value="TreeGrafter"/>
</dbReference>
<evidence type="ECO:0000313" key="6">
    <source>
        <dbReference type="Proteomes" id="UP000290572"/>
    </source>
</evidence>
<organism evidence="5 6">
    <name type="scientific">Labeo rohita</name>
    <name type="common">Indian major carp</name>
    <name type="synonym">Cyprinus rohita</name>
    <dbReference type="NCBI Taxonomy" id="84645"/>
    <lineage>
        <taxon>Eukaryota</taxon>
        <taxon>Metazoa</taxon>
        <taxon>Chordata</taxon>
        <taxon>Craniata</taxon>
        <taxon>Vertebrata</taxon>
        <taxon>Euteleostomi</taxon>
        <taxon>Actinopterygii</taxon>
        <taxon>Neopterygii</taxon>
        <taxon>Teleostei</taxon>
        <taxon>Ostariophysi</taxon>
        <taxon>Cypriniformes</taxon>
        <taxon>Cyprinidae</taxon>
        <taxon>Labeoninae</taxon>
        <taxon>Labeonini</taxon>
        <taxon>Labeo</taxon>
    </lineage>
</organism>
<dbReference type="PANTHER" id="PTHR23119">
    <property type="entry name" value="DISCS LARGE"/>
    <property type="match status" value="1"/>
</dbReference>
<keyword evidence="2" id="KW-0677">Repeat</keyword>
<protein>
    <submittedName>
        <fullName evidence="5">Leucine-rich repeat-containing 1</fullName>
    </submittedName>
</protein>
<evidence type="ECO:0000313" key="5">
    <source>
        <dbReference type="EMBL" id="RXN22852.1"/>
    </source>
</evidence>
<dbReference type="InterPro" id="IPR001611">
    <property type="entry name" value="Leu-rich_rpt"/>
</dbReference>
<dbReference type="GO" id="GO:0019901">
    <property type="term" value="F:protein kinase binding"/>
    <property type="evidence" value="ECO:0007669"/>
    <property type="project" value="TreeGrafter"/>
</dbReference>
<dbReference type="AlphaFoldDB" id="A0A498MT63"/>
<dbReference type="GO" id="GO:0043113">
    <property type="term" value="P:receptor clustering"/>
    <property type="evidence" value="ECO:0007669"/>
    <property type="project" value="TreeGrafter"/>
</dbReference>
<accession>A0A498MT63</accession>
<dbReference type="Proteomes" id="UP000290572">
    <property type="component" value="Unassembled WGS sequence"/>
</dbReference>
<dbReference type="SMART" id="SM00369">
    <property type="entry name" value="LRR_TYP"/>
    <property type="match status" value="9"/>
</dbReference>
<dbReference type="PROSITE" id="PS50106">
    <property type="entry name" value="PDZ"/>
    <property type="match status" value="1"/>
</dbReference>
<dbReference type="GO" id="GO:0016323">
    <property type="term" value="C:basolateral plasma membrane"/>
    <property type="evidence" value="ECO:0007669"/>
    <property type="project" value="TreeGrafter"/>
</dbReference>